<proteinExistence type="predicted"/>
<keyword evidence="1" id="KW-0812">Transmembrane</keyword>
<dbReference type="Proteomes" id="UP000077037">
    <property type="component" value="Unassembled WGS sequence"/>
</dbReference>
<organism evidence="2 3">
    <name type="scientific">Bordetella ansorpii</name>
    <dbReference type="NCBI Taxonomy" id="288768"/>
    <lineage>
        <taxon>Bacteria</taxon>
        <taxon>Pseudomonadati</taxon>
        <taxon>Pseudomonadota</taxon>
        <taxon>Betaproteobacteria</taxon>
        <taxon>Burkholderiales</taxon>
        <taxon>Alcaligenaceae</taxon>
        <taxon>Bordetella</taxon>
    </lineage>
</organism>
<dbReference type="EMBL" id="FKBS01000025">
    <property type="protein sequence ID" value="SAI47417.1"/>
    <property type="molecule type" value="Genomic_DNA"/>
</dbReference>
<keyword evidence="1" id="KW-1133">Transmembrane helix</keyword>
<feature type="transmembrane region" description="Helical" evidence="1">
    <location>
        <begin position="45"/>
        <end position="65"/>
    </location>
</feature>
<evidence type="ECO:0000313" key="2">
    <source>
        <dbReference type="EMBL" id="SAI47417.1"/>
    </source>
</evidence>
<dbReference type="OrthoDB" id="9892286at2"/>
<gene>
    <name evidence="2" type="ORF">SAMEA1982600_03807</name>
</gene>
<keyword evidence="1" id="KW-0472">Membrane</keyword>
<sequence length="84" mass="9270">MPPDIDAHASTLVEAIPPDMRSAGKTLLLNTSAGVSIAGFTLNEWVAILTGIYFVAQIGLLCIRYSEEIPKLWRRWRGTRRGDA</sequence>
<dbReference type="RefSeq" id="WP_066417141.1">
    <property type="nucleotide sequence ID" value="NZ_FKBS01000025.1"/>
</dbReference>
<accession>A0A157QNQ7</accession>
<evidence type="ECO:0000256" key="1">
    <source>
        <dbReference type="SAM" id="Phobius"/>
    </source>
</evidence>
<evidence type="ECO:0000313" key="3">
    <source>
        <dbReference type="Proteomes" id="UP000077037"/>
    </source>
</evidence>
<evidence type="ECO:0008006" key="4">
    <source>
        <dbReference type="Google" id="ProtNLM"/>
    </source>
</evidence>
<protein>
    <recommendedName>
        <fullName evidence="4">Holin</fullName>
    </recommendedName>
</protein>
<dbReference type="AlphaFoldDB" id="A0A157QNQ7"/>
<reference evidence="2 3" key="1">
    <citation type="submission" date="2016-03" db="EMBL/GenBank/DDBJ databases">
        <authorList>
            <consortium name="Pathogen Informatics"/>
        </authorList>
    </citation>
    <scope>NUCLEOTIDE SEQUENCE [LARGE SCALE GENOMIC DNA]</scope>
    <source>
        <strain evidence="2 3">NCTC13364</strain>
    </source>
</reference>
<name>A0A157QNQ7_9BORD</name>